<sequence length="63" mass="7454">MDVSVRSHGKFRLKMKISTRKESVSAQKKKVRAKGKIPRNTNKYPRIKIRLRIQKPEISQQIH</sequence>
<dbReference type="Proteomes" id="UP000077856">
    <property type="component" value="Chromosome"/>
</dbReference>
<dbReference type="EMBL" id="CP015506">
    <property type="protein sequence ID" value="AND39084.1"/>
    <property type="molecule type" value="Genomic_DNA"/>
</dbReference>
<name>A0A160M9G5_9BACI</name>
<dbReference type="KEGG" id="bon:A361_08135"/>
<gene>
    <name evidence="1" type="ORF">A361_08135</name>
</gene>
<evidence type="ECO:0000313" key="1">
    <source>
        <dbReference type="EMBL" id="AND39084.1"/>
    </source>
</evidence>
<proteinExistence type="predicted"/>
<protein>
    <submittedName>
        <fullName evidence="1">Uncharacterized protein</fullName>
    </submittedName>
</protein>
<dbReference type="AlphaFoldDB" id="A0A160M9G5"/>
<organism evidence="1 2">
    <name type="scientific">Cytobacillus oceanisediminis 2691</name>
    <dbReference type="NCBI Taxonomy" id="1196031"/>
    <lineage>
        <taxon>Bacteria</taxon>
        <taxon>Bacillati</taxon>
        <taxon>Bacillota</taxon>
        <taxon>Bacilli</taxon>
        <taxon>Bacillales</taxon>
        <taxon>Bacillaceae</taxon>
        <taxon>Cytobacillus</taxon>
    </lineage>
</organism>
<accession>A0A160M9G5</accession>
<evidence type="ECO:0000313" key="2">
    <source>
        <dbReference type="Proteomes" id="UP000077856"/>
    </source>
</evidence>
<reference evidence="1 2" key="1">
    <citation type="submission" date="2016-04" db="EMBL/GenBank/DDBJ databases">
        <title>Complete genome sequence of Bacillus oceanisediminis strain 2691.</title>
        <authorList>
            <person name="Jeong H."/>
            <person name="Kim H.J."/>
            <person name="Lee D.-W."/>
        </authorList>
    </citation>
    <scope>NUCLEOTIDE SEQUENCE [LARGE SCALE GENOMIC DNA]</scope>
    <source>
        <strain evidence="1 2">2691</strain>
    </source>
</reference>